<evidence type="ECO:0000259" key="2">
    <source>
        <dbReference type="Pfam" id="PF07859"/>
    </source>
</evidence>
<evidence type="ECO:0000256" key="1">
    <source>
        <dbReference type="ARBA" id="ARBA00022801"/>
    </source>
</evidence>
<protein>
    <submittedName>
        <fullName evidence="3">Acetyl esterase/lipase</fullName>
    </submittedName>
</protein>
<feature type="domain" description="Alpha/beta hydrolase fold-3" evidence="2">
    <location>
        <begin position="52"/>
        <end position="249"/>
    </location>
</feature>
<keyword evidence="1" id="KW-0378">Hydrolase</keyword>
<dbReference type="PANTHER" id="PTHR48081:SF8">
    <property type="entry name" value="ALPHA_BETA HYDROLASE FOLD-3 DOMAIN-CONTAINING PROTEIN-RELATED"/>
    <property type="match status" value="1"/>
</dbReference>
<sequence>MKFAKILVSCLLLALVAIVSLVSIDKRPVKEYQIEGMHVYEMAAADETKPVILYLHGGGYRQGITPSHWKILSEISKATGCGWVMPDYPLLPEHTALEAHSLVLKLYSELLKRFPASKIIIMGDSAGGGFSLALAEEILEQSLPSPMHLILISPWVDITGGDESIAEYDNWLHIDELHQFGLSWANGMDAHAPMVSPIYGNMQGLPPTDIFVGTWEVFYPDIVNCGEKMKAAGVSVTLHVGEELGHVFPLYPAPEGEEARQTIADIVKSSTERTTALTLTNAVQ</sequence>
<dbReference type="Gene3D" id="3.40.50.1820">
    <property type="entry name" value="alpha/beta hydrolase"/>
    <property type="match status" value="1"/>
</dbReference>
<evidence type="ECO:0000313" key="3">
    <source>
        <dbReference type="EMBL" id="SUQ19560.1"/>
    </source>
</evidence>
<accession>A0A380RVH4</accession>
<dbReference type="Proteomes" id="UP000255423">
    <property type="component" value="Unassembled WGS sequence"/>
</dbReference>
<dbReference type="SUPFAM" id="SSF53474">
    <property type="entry name" value="alpha/beta-Hydrolases"/>
    <property type="match status" value="1"/>
</dbReference>
<dbReference type="EMBL" id="UHJL01000001">
    <property type="protein sequence ID" value="SUQ19560.1"/>
    <property type="molecule type" value="Genomic_DNA"/>
</dbReference>
<dbReference type="AlphaFoldDB" id="A0A380RVH4"/>
<dbReference type="InterPro" id="IPR050300">
    <property type="entry name" value="GDXG_lipolytic_enzyme"/>
</dbReference>
<organism evidence="3 4">
    <name type="scientific">Fibrobacter succinogenes</name>
    <name type="common">Bacteroides succinogenes</name>
    <dbReference type="NCBI Taxonomy" id="833"/>
    <lineage>
        <taxon>Bacteria</taxon>
        <taxon>Pseudomonadati</taxon>
        <taxon>Fibrobacterota</taxon>
        <taxon>Fibrobacteria</taxon>
        <taxon>Fibrobacterales</taxon>
        <taxon>Fibrobacteraceae</taxon>
        <taxon>Fibrobacter</taxon>
    </lineage>
</organism>
<dbReference type="InterPro" id="IPR029058">
    <property type="entry name" value="AB_hydrolase_fold"/>
</dbReference>
<evidence type="ECO:0000313" key="4">
    <source>
        <dbReference type="Proteomes" id="UP000255423"/>
    </source>
</evidence>
<proteinExistence type="predicted"/>
<gene>
    <name evidence="3" type="ORF">SAMN05661053_0799</name>
</gene>
<dbReference type="GO" id="GO:0016787">
    <property type="term" value="F:hydrolase activity"/>
    <property type="evidence" value="ECO:0007669"/>
    <property type="project" value="UniProtKB-KW"/>
</dbReference>
<dbReference type="PANTHER" id="PTHR48081">
    <property type="entry name" value="AB HYDROLASE SUPERFAMILY PROTEIN C4A8.06C"/>
    <property type="match status" value="1"/>
</dbReference>
<dbReference type="RefSeq" id="WP_109572157.1">
    <property type="nucleotide sequence ID" value="NZ_UHJL01000001.1"/>
</dbReference>
<reference evidence="3 4" key="1">
    <citation type="submission" date="2017-08" db="EMBL/GenBank/DDBJ databases">
        <authorList>
            <person name="de Groot N.N."/>
        </authorList>
    </citation>
    <scope>NUCLEOTIDE SEQUENCE [LARGE SCALE GENOMIC DNA]</scope>
    <source>
        <strain evidence="3 4">HM2</strain>
    </source>
</reference>
<dbReference type="Pfam" id="PF07859">
    <property type="entry name" value="Abhydrolase_3"/>
    <property type="match status" value="1"/>
</dbReference>
<dbReference type="InterPro" id="IPR013094">
    <property type="entry name" value="AB_hydrolase_3"/>
</dbReference>
<name>A0A380RVH4_FIBSU</name>